<dbReference type="InterPro" id="IPR028082">
    <property type="entry name" value="Peripla_BP_I"/>
</dbReference>
<dbReference type="Proteomes" id="UP001387100">
    <property type="component" value="Unassembled WGS sequence"/>
</dbReference>
<evidence type="ECO:0000313" key="6">
    <source>
        <dbReference type="EMBL" id="MEJ5943758.1"/>
    </source>
</evidence>
<dbReference type="CDD" id="cd01574">
    <property type="entry name" value="PBP1_LacI"/>
    <property type="match status" value="1"/>
</dbReference>
<gene>
    <name evidence="6" type="ORF">WDZ17_00430</name>
</gene>
<dbReference type="PANTHER" id="PTHR30146:SF109">
    <property type="entry name" value="HTH-TYPE TRANSCRIPTIONAL REGULATOR GALS"/>
    <property type="match status" value="1"/>
</dbReference>
<dbReference type="InterPro" id="IPR010982">
    <property type="entry name" value="Lambda_DNA-bd_dom_sf"/>
</dbReference>
<keyword evidence="7" id="KW-1185">Reference proteome</keyword>
<protein>
    <submittedName>
        <fullName evidence="6">LacI family DNA-binding transcriptional regulator</fullName>
    </submittedName>
</protein>
<dbReference type="InterPro" id="IPR046335">
    <property type="entry name" value="LacI/GalR-like_sensor"/>
</dbReference>
<dbReference type="PROSITE" id="PS00356">
    <property type="entry name" value="HTH_LACI_1"/>
    <property type="match status" value="1"/>
</dbReference>
<keyword evidence="2 6" id="KW-0238">DNA-binding</keyword>
<dbReference type="CDD" id="cd01392">
    <property type="entry name" value="HTH_LacI"/>
    <property type="match status" value="1"/>
</dbReference>
<comment type="caution">
    <text evidence="6">The sequence shown here is derived from an EMBL/GenBank/DDBJ whole genome shotgun (WGS) entry which is preliminary data.</text>
</comment>
<dbReference type="GO" id="GO:0003677">
    <property type="term" value="F:DNA binding"/>
    <property type="evidence" value="ECO:0007669"/>
    <property type="project" value="UniProtKB-KW"/>
</dbReference>
<dbReference type="Gene3D" id="1.10.260.40">
    <property type="entry name" value="lambda repressor-like DNA-binding domains"/>
    <property type="match status" value="1"/>
</dbReference>
<evidence type="ECO:0000313" key="7">
    <source>
        <dbReference type="Proteomes" id="UP001387100"/>
    </source>
</evidence>
<evidence type="ECO:0000256" key="4">
    <source>
        <dbReference type="SAM" id="MobiDB-lite"/>
    </source>
</evidence>
<dbReference type="SUPFAM" id="SSF47413">
    <property type="entry name" value="lambda repressor-like DNA-binding domains"/>
    <property type="match status" value="1"/>
</dbReference>
<sequence length="357" mass="37591">MTALRTSSDVAPPRRRTSTGVVMTDVAAVAGVSQKTVSRVVNGSSQVRPEVRLRVQQAIDQLGYRPNGAARALVTSRTHVIGVVGLGSALYGVAQHVMGIERAARAAGYGVVVVSTEEGDGDEVTEGVERVLALGAEGVVLVEPLFDASRHLARYAGTPLVTATQAVGEEQRVATVDVDQEQGVDLAVDHLVALGHRRIGHLAGPSTWRSGLVREQAWRRALERHGLPVPAPVRGDWSPRSGYHGMRELLAGERPTAVLAGNDHMAVGAMRALAEAGLRVPQDVSLVGFDDVPEAEYLPVPLTTVRQDFALVAERSVASVVELVERGGDGSRRVSVPVTFHPRASTGPAPVGGGRSA</sequence>
<dbReference type="Pfam" id="PF13377">
    <property type="entry name" value="Peripla_BP_3"/>
    <property type="match status" value="1"/>
</dbReference>
<dbReference type="EMBL" id="JBBIAA010000001">
    <property type="protein sequence ID" value="MEJ5943758.1"/>
    <property type="molecule type" value="Genomic_DNA"/>
</dbReference>
<evidence type="ECO:0000256" key="2">
    <source>
        <dbReference type="ARBA" id="ARBA00023125"/>
    </source>
</evidence>
<evidence type="ECO:0000259" key="5">
    <source>
        <dbReference type="PROSITE" id="PS50932"/>
    </source>
</evidence>
<evidence type="ECO:0000256" key="1">
    <source>
        <dbReference type="ARBA" id="ARBA00023015"/>
    </source>
</evidence>
<dbReference type="RefSeq" id="WP_339573150.1">
    <property type="nucleotide sequence ID" value="NZ_JBBIAA010000001.1"/>
</dbReference>
<feature type="region of interest" description="Disordered" evidence="4">
    <location>
        <begin position="330"/>
        <end position="357"/>
    </location>
</feature>
<reference evidence="6 7" key="1">
    <citation type="journal article" date="2017" name="Int. J. Syst. Evol. Microbiol.">
        <title>Pseudokineococcus basanitobsidens sp. nov., isolated from volcanic rock.</title>
        <authorList>
            <person name="Lee D.W."/>
            <person name="Park M.Y."/>
            <person name="Kim J.J."/>
            <person name="Kim B.S."/>
        </authorList>
    </citation>
    <scope>NUCLEOTIDE SEQUENCE [LARGE SCALE GENOMIC DNA]</scope>
    <source>
        <strain evidence="6 7">DSM 103726</strain>
    </source>
</reference>
<keyword evidence="3" id="KW-0804">Transcription</keyword>
<dbReference type="PROSITE" id="PS50932">
    <property type="entry name" value="HTH_LACI_2"/>
    <property type="match status" value="1"/>
</dbReference>
<dbReference type="SMART" id="SM00354">
    <property type="entry name" value="HTH_LACI"/>
    <property type="match status" value="1"/>
</dbReference>
<dbReference type="SUPFAM" id="SSF53822">
    <property type="entry name" value="Periplasmic binding protein-like I"/>
    <property type="match status" value="1"/>
</dbReference>
<proteinExistence type="predicted"/>
<feature type="domain" description="HTH lacI-type" evidence="5">
    <location>
        <begin position="21"/>
        <end position="75"/>
    </location>
</feature>
<accession>A0ABU8RFE6</accession>
<name>A0ABU8RFE6_9ACTN</name>
<dbReference type="PANTHER" id="PTHR30146">
    <property type="entry name" value="LACI-RELATED TRANSCRIPTIONAL REPRESSOR"/>
    <property type="match status" value="1"/>
</dbReference>
<dbReference type="Gene3D" id="3.40.50.2300">
    <property type="match status" value="2"/>
</dbReference>
<keyword evidence="1" id="KW-0805">Transcription regulation</keyword>
<evidence type="ECO:0000256" key="3">
    <source>
        <dbReference type="ARBA" id="ARBA00023163"/>
    </source>
</evidence>
<dbReference type="InterPro" id="IPR000843">
    <property type="entry name" value="HTH_LacI"/>
</dbReference>
<organism evidence="6 7">
    <name type="scientific">Pseudokineococcus basanitobsidens</name>
    <dbReference type="NCBI Taxonomy" id="1926649"/>
    <lineage>
        <taxon>Bacteria</taxon>
        <taxon>Bacillati</taxon>
        <taxon>Actinomycetota</taxon>
        <taxon>Actinomycetes</taxon>
        <taxon>Kineosporiales</taxon>
        <taxon>Kineosporiaceae</taxon>
        <taxon>Pseudokineococcus</taxon>
    </lineage>
</organism>
<dbReference type="Pfam" id="PF00356">
    <property type="entry name" value="LacI"/>
    <property type="match status" value="1"/>
</dbReference>